<dbReference type="Proteomes" id="UP000032566">
    <property type="component" value="Unassembled WGS sequence"/>
</dbReference>
<dbReference type="SMART" id="SM00448">
    <property type="entry name" value="REC"/>
    <property type="match status" value="1"/>
</dbReference>
<dbReference type="Gene3D" id="3.40.50.2300">
    <property type="match status" value="1"/>
</dbReference>
<dbReference type="SUPFAM" id="SSF47226">
    <property type="entry name" value="Histidine-containing phosphotransfer domain, HPT domain"/>
    <property type="match status" value="1"/>
</dbReference>
<keyword evidence="6" id="KW-1185">Reference proteome</keyword>
<dbReference type="OrthoDB" id="9150035at2"/>
<feature type="compositionally biased region" description="Low complexity" evidence="3">
    <location>
        <begin position="146"/>
        <end position="157"/>
    </location>
</feature>
<dbReference type="RefSeq" id="WP_044398270.1">
    <property type="nucleotide sequence ID" value="NZ_JXYQ01000032.1"/>
</dbReference>
<dbReference type="EMBL" id="JXYQ01000032">
    <property type="protein sequence ID" value="KJA10510.1"/>
    <property type="molecule type" value="Genomic_DNA"/>
</dbReference>
<protein>
    <recommendedName>
        <fullName evidence="4">Response regulatory domain-containing protein</fullName>
    </recommendedName>
</protein>
<dbReference type="AlphaFoldDB" id="A0A0D7K861"/>
<feature type="modified residue" description="4-aspartylphosphate" evidence="2">
    <location>
        <position position="57"/>
    </location>
</feature>
<evidence type="ECO:0000313" key="5">
    <source>
        <dbReference type="EMBL" id="KJA10510.1"/>
    </source>
</evidence>
<dbReference type="GO" id="GO:0000160">
    <property type="term" value="P:phosphorelay signal transduction system"/>
    <property type="evidence" value="ECO:0007669"/>
    <property type="project" value="InterPro"/>
</dbReference>
<keyword evidence="1 2" id="KW-0597">Phosphoprotein</keyword>
<feature type="domain" description="Response regulatory" evidence="4">
    <location>
        <begin position="8"/>
        <end position="125"/>
    </location>
</feature>
<dbReference type="InterPro" id="IPR050595">
    <property type="entry name" value="Bact_response_regulator"/>
</dbReference>
<feature type="region of interest" description="Disordered" evidence="3">
    <location>
        <begin position="135"/>
        <end position="157"/>
    </location>
</feature>
<dbReference type="STRING" id="80878.RP29_10885"/>
<dbReference type="InterPro" id="IPR036641">
    <property type="entry name" value="HPT_dom_sf"/>
</dbReference>
<dbReference type="PROSITE" id="PS50110">
    <property type="entry name" value="RESPONSE_REGULATORY"/>
    <property type="match status" value="1"/>
</dbReference>
<dbReference type="PATRIC" id="fig|80878.5.peg.1841"/>
<evidence type="ECO:0000313" key="6">
    <source>
        <dbReference type="Proteomes" id="UP000032566"/>
    </source>
</evidence>
<dbReference type="Pfam" id="PF00072">
    <property type="entry name" value="Response_reg"/>
    <property type="match status" value="1"/>
</dbReference>
<reference evidence="5 6" key="1">
    <citation type="submission" date="2014-12" db="EMBL/GenBank/DDBJ databases">
        <title>Isolation of bacteria from lake water.</title>
        <authorList>
            <person name="Sheng K.-Y."/>
            <person name="Chin P.-S."/>
            <person name="Chan K.-G."/>
            <person name="Tan G.S."/>
        </authorList>
    </citation>
    <scope>NUCLEOTIDE SEQUENCE [LARGE SCALE GENOMIC DNA]</scope>
    <source>
        <strain evidence="5 6">KY4</strain>
    </source>
</reference>
<name>A0A0D7K861_9BURK</name>
<gene>
    <name evidence="5" type="ORF">RP29_10885</name>
</gene>
<evidence type="ECO:0000256" key="2">
    <source>
        <dbReference type="PROSITE-ProRule" id="PRU00169"/>
    </source>
</evidence>
<evidence type="ECO:0000256" key="1">
    <source>
        <dbReference type="ARBA" id="ARBA00022553"/>
    </source>
</evidence>
<dbReference type="PANTHER" id="PTHR44591:SF3">
    <property type="entry name" value="RESPONSE REGULATORY DOMAIN-CONTAINING PROTEIN"/>
    <property type="match status" value="1"/>
</dbReference>
<dbReference type="CDD" id="cd00156">
    <property type="entry name" value="REC"/>
    <property type="match status" value="1"/>
</dbReference>
<sequence length="259" mass="27223">MTSAAAPCVLLVEDDTSITRFVAMALDQLPIELLTCTSVPAAVALLEQRDIQLVITDLMLPGESGISLVQRLSANPQLRGGTLVAVFSAGLTTAVKEQLQGMNLWRVLSKPIAVQELESCVRDALALHALPEVDTNTAKPSPQHSPTNPAAKPAPATNTAETLAIATHFGGDAQLFTTYRAACLKQFAADVQAGDAAAQAQDWPALRRLAHSLATVLLTLGRPQDSLVARALEDAAAVADTAACSSGWSDLRQRLATLN</sequence>
<proteinExistence type="predicted"/>
<dbReference type="SUPFAM" id="SSF52172">
    <property type="entry name" value="CheY-like"/>
    <property type="match status" value="1"/>
</dbReference>
<feature type="compositionally biased region" description="Polar residues" evidence="3">
    <location>
        <begin position="135"/>
        <end position="145"/>
    </location>
</feature>
<dbReference type="PANTHER" id="PTHR44591">
    <property type="entry name" value="STRESS RESPONSE REGULATOR PROTEIN 1"/>
    <property type="match status" value="1"/>
</dbReference>
<dbReference type="InterPro" id="IPR001789">
    <property type="entry name" value="Sig_transdc_resp-reg_receiver"/>
</dbReference>
<dbReference type="InterPro" id="IPR011006">
    <property type="entry name" value="CheY-like_superfamily"/>
</dbReference>
<organism evidence="5 6">
    <name type="scientific">Acidovorax temperans</name>
    <dbReference type="NCBI Taxonomy" id="80878"/>
    <lineage>
        <taxon>Bacteria</taxon>
        <taxon>Pseudomonadati</taxon>
        <taxon>Pseudomonadota</taxon>
        <taxon>Betaproteobacteria</taxon>
        <taxon>Burkholderiales</taxon>
        <taxon>Comamonadaceae</taxon>
        <taxon>Acidovorax</taxon>
    </lineage>
</organism>
<dbReference type="Gene3D" id="1.20.120.160">
    <property type="entry name" value="HPT domain"/>
    <property type="match status" value="1"/>
</dbReference>
<evidence type="ECO:0000259" key="4">
    <source>
        <dbReference type="PROSITE" id="PS50110"/>
    </source>
</evidence>
<comment type="caution">
    <text evidence="5">The sequence shown here is derived from an EMBL/GenBank/DDBJ whole genome shotgun (WGS) entry which is preliminary data.</text>
</comment>
<accession>A0A0D7K861</accession>
<evidence type="ECO:0000256" key="3">
    <source>
        <dbReference type="SAM" id="MobiDB-lite"/>
    </source>
</evidence>